<reference evidence="1" key="2">
    <citation type="submission" date="2025-08" db="UniProtKB">
        <authorList>
            <consortium name="Ensembl"/>
        </authorList>
    </citation>
    <scope>IDENTIFICATION</scope>
</reference>
<name>A0AC11ECB9_SHEEP</name>
<gene>
    <name evidence="1" type="primary">ITGB3BP</name>
</gene>
<organism evidence="1">
    <name type="scientific">Ovis aries</name>
    <name type="common">Sheep</name>
    <dbReference type="NCBI Taxonomy" id="9940"/>
    <lineage>
        <taxon>Eukaryota</taxon>
        <taxon>Metazoa</taxon>
        <taxon>Chordata</taxon>
        <taxon>Craniata</taxon>
        <taxon>Vertebrata</taxon>
        <taxon>Euteleostomi</taxon>
        <taxon>Mammalia</taxon>
        <taxon>Eutheria</taxon>
        <taxon>Laurasiatheria</taxon>
        <taxon>Artiodactyla</taxon>
        <taxon>Ruminantia</taxon>
        <taxon>Pecora</taxon>
        <taxon>Bovidae</taxon>
        <taxon>Caprinae</taxon>
        <taxon>Ovis</taxon>
    </lineage>
</organism>
<protein>
    <submittedName>
        <fullName evidence="1">Uncharacterized protein</fullName>
    </submittedName>
</protein>
<proteinExistence type="predicted"/>
<reference evidence="1" key="3">
    <citation type="submission" date="2025-09" db="UniProtKB">
        <authorList>
            <consortium name="Ensembl"/>
        </authorList>
    </citation>
    <scope>IDENTIFICATION</scope>
</reference>
<reference evidence="1" key="1">
    <citation type="submission" date="2020-11" db="EMBL/GenBank/DDBJ databases">
        <authorList>
            <person name="Davenport K.M."/>
            <person name="Bickhart D.M."/>
            <person name="Smith T.P.L."/>
            <person name="Murdoch B.M."/>
            <person name="Rosen B.D."/>
        </authorList>
    </citation>
    <scope>NUCLEOTIDE SEQUENCE [LARGE SCALE GENOMIC DNA]</scope>
    <source>
        <strain evidence="1">OAR_USU_Benz2616</strain>
    </source>
</reference>
<sequence>MALSLFPGGLLVRILKEGRALPWQGLSAVYVLTLLPSYWHTLGSLVAGGMFPAGCFECSTASSDHSPAVFRLQSFSWKVLCLRELFSDFIRRRRCVPESQNASFDSPKITRKKSAAAYSPTTGTCQMSPVASPTSSKEQENRNGPSNGKRENLIHLRINKRMESTVQDNELMMLLSKVEKSSEEFMEIMQNLSSIQALKGSKELENLIGIPHTSCVFKREMQKTKELMTNVIKQKLFKKKNSGLPNKGV</sequence>
<evidence type="ECO:0000313" key="1">
    <source>
        <dbReference type="Ensembl" id="ENSOARP00020056761.1"/>
    </source>
</evidence>
<accession>A0AC11ECB9</accession>
<dbReference type="Ensembl" id="ENSOART00020042902.1">
    <property type="protein sequence ID" value="ENSOARP00020056761.1"/>
    <property type="gene ID" value="ENSOARG00020025849.2"/>
</dbReference>